<dbReference type="STRING" id="1349767.GJA_1255"/>
<sequence length="120" mass="12673">MTIDSIVSAPAARTFDRSAIAAEATQRTAAPVGRDPRAAAEPTPVELKQAVSDLNKSPQATAQGLVFSIDEDSKRTVVKVIDQSTKEVLRQIPTVEALQIAKSLESAQGAQSGFLIKQTA</sequence>
<dbReference type="InterPro" id="IPR035924">
    <property type="entry name" value="FlaG-like_sf"/>
</dbReference>
<dbReference type="PANTHER" id="PTHR37166">
    <property type="entry name" value="PROTEIN FLAG"/>
    <property type="match status" value="1"/>
</dbReference>
<accession>W0V3I5</accession>
<dbReference type="Pfam" id="PF03646">
    <property type="entry name" value="FlaG"/>
    <property type="match status" value="1"/>
</dbReference>
<evidence type="ECO:0000256" key="1">
    <source>
        <dbReference type="SAM" id="MobiDB-lite"/>
    </source>
</evidence>
<dbReference type="PATRIC" id="fig|1349767.4.peg.2973"/>
<evidence type="ECO:0000313" key="2">
    <source>
        <dbReference type="EMBL" id="CDG81908.1"/>
    </source>
</evidence>
<dbReference type="SUPFAM" id="SSF160214">
    <property type="entry name" value="FlaG-like"/>
    <property type="match status" value="1"/>
</dbReference>
<proteinExistence type="predicted"/>
<evidence type="ECO:0000313" key="3">
    <source>
        <dbReference type="Proteomes" id="UP000027604"/>
    </source>
</evidence>
<dbReference type="AlphaFoldDB" id="W0V3I5"/>
<reference evidence="2 3" key="1">
    <citation type="journal article" date="2015" name="Genome Announc.">
        <title>Genome Sequence of Mushroom Soft-Rot Pathogen Janthinobacterium agaricidamnosum.</title>
        <authorList>
            <person name="Graupner K."/>
            <person name="Lackner G."/>
            <person name="Hertweck C."/>
        </authorList>
    </citation>
    <scope>NUCLEOTIDE SEQUENCE [LARGE SCALE GENOMIC DNA]</scope>
    <source>
        <strain evidence="3">NBRC 102515 / DSM 9628</strain>
    </source>
</reference>
<dbReference type="HOGENOM" id="CLU_120910_4_4_4"/>
<dbReference type="KEGG" id="jag:GJA_1255"/>
<dbReference type="Proteomes" id="UP000027604">
    <property type="component" value="Chromosome I"/>
</dbReference>
<feature type="region of interest" description="Disordered" evidence="1">
    <location>
        <begin position="24"/>
        <end position="43"/>
    </location>
</feature>
<name>W0V3I5_9BURK</name>
<organism evidence="2 3">
    <name type="scientific">Janthinobacterium agaricidamnosum NBRC 102515 = DSM 9628</name>
    <dbReference type="NCBI Taxonomy" id="1349767"/>
    <lineage>
        <taxon>Bacteria</taxon>
        <taxon>Pseudomonadati</taxon>
        <taxon>Pseudomonadota</taxon>
        <taxon>Betaproteobacteria</taxon>
        <taxon>Burkholderiales</taxon>
        <taxon>Oxalobacteraceae</taxon>
        <taxon>Janthinobacterium</taxon>
    </lineage>
</organism>
<dbReference type="InterPro" id="IPR005186">
    <property type="entry name" value="FlaG"/>
</dbReference>
<dbReference type="EMBL" id="HG322949">
    <property type="protein sequence ID" value="CDG81908.1"/>
    <property type="molecule type" value="Genomic_DNA"/>
</dbReference>
<dbReference type="OrthoDB" id="8565152at2"/>
<keyword evidence="3" id="KW-1185">Reference proteome</keyword>
<dbReference type="PANTHER" id="PTHR37166:SF1">
    <property type="entry name" value="PROTEIN FLAG"/>
    <property type="match status" value="1"/>
</dbReference>
<gene>
    <name evidence="2" type="ORF">GJA_1255</name>
</gene>
<protein>
    <submittedName>
        <fullName evidence="2">FlaG family protein</fullName>
    </submittedName>
</protein>
<dbReference type="eggNOG" id="COG1334">
    <property type="taxonomic scope" value="Bacteria"/>
</dbReference>
<dbReference type="Gene3D" id="3.30.160.170">
    <property type="entry name" value="FlaG-like"/>
    <property type="match status" value="1"/>
</dbReference>
<dbReference type="RefSeq" id="WP_038489837.1">
    <property type="nucleotide sequence ID" value="NZ_BCTH01000087.1"/>
</dbReference>